<gene>
    <name evidence="1" type="ORF">NHE_0589</name>
</gene>
<sequence length="59" mass="6967">MSNPILDTGFTFNPEVRYPMRYYLSVILRNVPLPRLNLSYSSKEMMIGIFTAFFLCREI</sequence>
<name>X5GWY5_9RICK</name>
<evidence type="ECO:0000313" key="2">
    <source>
        <dbReference type="Proteomes" id="UP000023755"/>
    </source>
</evidence>
<dbReference type="AlphaFoldDB" id="X5GWY5"/>
<proteinExistence type="predicted"/>
<dbReference type="KEGG" id="nhm:NHE_0589"/>
<reference evidence="1 2" key="1">
    <citation type="submission" date="2014-03" db="EMBL/GenBank/DDBJ databases">
        <title>Sequencing and Comparison of Genomes and Transcriptome Profiles of Human Ehrlichiosis Agents.</title>
        <authorList>
            <person name="Lin M."/>
            <person name="Daugherty S.C."/>
            <person name="Nagaraj S."/>
            <person name="Cheng Z."/>
            <person name="Xiong Q."/>
            <person name="Lin F.-Y."/>
            <person name="Sengamalay N."/>
            <person name="Ott S."/>
            <person name="Godinez A."/>
            <person name="Tallon L.J."/>
            <person name="Sadzewicz L."/>
            <person name="Fraser C.M."/>
            <person name="Dunning Hotopp J.C."/>
            <person name="Rikihisa Y."/>
        </authorList>
    </citation>
    <scope>NUCLEOTIDE SEQUENCE [LARGE SCALE GENOMIC DNA]</scope>
    <source>
        <strain evidence="1 2">Oregon</strain>
    </source>
</reference>
<protein>
    <submittedName>
        <fullName evidence="1">Uncharacterized protein</fullName>
    </submittedName>
</protein>
<keyword evidence="2" id="KW-1185">Reference proteome</keyword>
<dbReference type="STRING" id="1286528.NHE_0589"/>
<organism evidence="1 2">
    <name type="scientific">Neorickettsia helminthoeca str. Oregon</name>
    <dbReference type="NCBI Taxonomy" id="1286528"/>
    <lineage>
        <taxon>Bacteria</taxon>
        <taxon>Pseudomonadati</taxon>
        <taxon>Pseudomonadota</taxon>
        <taxon>Alphaproteobacteria</taxon>
        <taxon>Rickettsiales</taxon>
        <taxon>Anaplasmataceae</taxon>
        <taxon>Neorickettsia</taxon>
    </lineage>
</organism>
<accession>X5GWY5</accession>
<dbReference type="Proteomes" id="UP000023755">
    <property type="component" value="Chromosome"/>
</dbReference>
<dbReference type="EMBL" id="CP007481">
    <property type="protein sequence ID" value="AHX11527.1"/>
    <property type="molecule type" value="Genomic_DNA"/>
</dbReference>
<evidence type="ECO:0000313" key="1">
    <source>
        <dbReference type="EMBL" id="AHX11527.1"/>
    </source>
</evidence>
<dbReference type="HOGENOM" id="CLU_2955856_0_0_5"/>